<reference evidence="1 2" key="2">
    <citation type="journal article" date="2022" name="Mol. Ecol. Resour.">
        <title>The genomes of chicory, endive, great burdock and yacon provide insights into Asteraceae paleo-polyploidization history and plant inulin production.</title>
        <authorList>
            <person name="Fan W."/>
            <person name="Wang S."/>
            <person name="Wang H."/>
            <person name="Wang A."/>
            <person name="Jiang F."/>
            <person name="Liu H."/>
            <person name="Zhao H."/>
            <person name="Xu D."/>
            <person name="Zhang Y."/>
        </authorList>
    </citation>
    <scope>NUCLEOTIDE SEQUENCE [LARGE SCALE GENOMIC DNA]</scope>
    <source>
        <strain evidence="2">cv. Yunnan</strain>
        <tissue evidence="1">Leaves</tissue>
    </source>
</reference>
<dbReference type="Proteomes" id="UP001056120">
    <property type="component" value="Linkage Group LG01"/>
</dbReference>
<gene>
    <name evidence="1" type="ORF">L1987_02529</name>
</gene>
<proteinExistence type="predicted"/>
<sequence length="99" mass="11277">MFHPLVFNHYGVLVDKNNLIVENNLKNGFDWIEIIIGWFSVGFTIFGCFLLLVLLRANFMLCSVQLVILFSPETEGSYLVELMLEPLLETAILELDGVL</sequence>
<dbReference type="EMBL" id="CM042018">
    <property type="protein sequence ID" value="KAI3828428.1"/>
    <property type="molecule type" value="Genomic_DNA"/>
</dbReference>
<reference evidence="2" key="1">
    <citation type="journal article" date="2022" name="Mol. Ecol. Resour.">
        <title>The genomes of chicory, endive, great burdock and yacon provide insights into Asteraceae palaeo-polyploidization history and plant inulin production.</title>
        <authorList>
            <person name="Fan W."/>
            <person name="Wang S."/>
            <person name="Wang H."/>
            <person name="Wang A."/>
            <person name="Jiang F."/>
            <person name="Liu H."/>
            <person name="Zhao H."/>
            <person name="Xu D."/>
            <person name="Zhang Y."/>
        </authorList>
    </citation>
    <scope>NUCLEOTIDE SEQUENCE [LARGE SCALE GENOMIC DNA]</scope>
    <source>
        <strain evidence="2">cv. Yunnan</strain>
    </source>
</reference>
<comment type="caution">
    <text evidence="1">The sequence shown here is derived from an EMBL/GenBank/DDBJ whole genome shotgun (WGS) entry which is preliminary data.</text>
</comment>
<name>A0ACB9K890_9ASTR</name>
<protein>
    <submittedName>
        <fullName evidence="1">Uncharacterized protein</fullName>
    </submittedName>
</protein>
<evidence type="ECO:0000313" key="2">
    <source>
        <dbReference type="Proteomes" id="UP001056120"/>
    </source>
</evidence>
<organism evidence="1 2">
    <name type="scientific">Smallanthus sonchifolius</name>
    <dbReference type="NCBI Taxonomy" id="185202"/>
    <lineage>
        <taxon>Eukaryota</taxon>
        <taxon>Viridiplantae</taxon>
        <taxon>Streptophyta</taxon>
        <taxon>Embryophyta</taxon>
        <taxon>Tracheophyta</taxon>
        <taxon>Spermatophyta</taxon>
        <taxon>Magnoliopsida</taxon>
        <taxon>eudicotyledons</taxon>
        <taxon>Gunneridae</taxon>
        <taxon>Pentapetalae</taxon>
        <taxon>asterids</taxon>
        <taxon>campanulids</taxon>
        <taxon>Asterales</taxon>
        <taxon>Asteraceae</taxon>
        <taxon>Asteroideae</taxon>
        <taxon>Heliantheae alliance</taxon>
        <taxon>Millerieae</taxon>
        <taxon>Smallanthus</taxon>
    </lineage>
</organism>
<evidence type="ECO:0000313" key="1">
    <source>
        <dbReference type="EMBL" id="KAI3828428.1"/>
    </source>
</evidence>
<keyword evidence="2" id="KW-1185">Reference proteome</keyword>
<accession>A0ACB9K890</accession>